<protein>
    <submittedName>
        <fullName evidence="1">Uncharacterized protein</fullName>
    </submittedName>
</protein>
<gene>
    <name evidence="1" type="ORF">JI435_408110</name>
</gene>
<dbReference type="Proteomes" id="UP000663193">
    <property type="component" value="Chromosome 6"/>
</dbReference>
<sequence>MRPYFGQTGGGKRLFHGEAGQSVSIHASRHVAHCGMGNDRLGLGSPRAVRGLASGSLHMHWTLGGVAINHSYRSLP</sequence>
<keyword evidence="2" id="KW-1185">Reference proteome</keyword>
<name>A0A7U2HZ37_PHANO</name>
<dbReference type="AlphaFoldDB" id="A0A7U2HZ37"/>
<evidence type="ECO:0000313" key="2">
    <source>
        <dbReference type="Proteomes" id="UP000663193"/>
    </source>
</evidence>
<evidence type="ECO:0000313" key="1">
    <source>
        <dbReference type="EMBL" id="QRC95968.1"/>
    </source>
</evidence>
<dbReference type="VEuPathDB" id="FungiDB:JI435_408110"/>
<proteinExistence type="predicted"/>
<dbReference type="EMBL" id="CP069028">
    <property type="protein sequence ID" value="QRC95968.1"/>
    <property type="molecule type" value="Genomic_DNA"/>
</dbReference>
<accession>A0A7U2HZ37</accession>
<reference evidence="2" key="1">
    <citation type="journal article" date="2021" name="BMC Genomics">
        <title>Chromosome-level genome assembly and manually-curated proteome of model necrotroph Parastagonospora nodorum Sn15 reveals a genome-wide trove of candidate effector homologs, and redundancy of virulence-related functions within an accessory chromosome.</title>
        <authorList>
            <person name="Bertazzoni S."/>
            <person name="Jones D.A.B."/>
            <person name="Phan H.T."/>
            <person name="Tan K.-C."/>
            <person name="Hane J.K."/>
        </authorList>
    </citation>
    <scope>NUCLEOTIDE SEQUENCE [LARGE SCALE GENOMIC DNA]</scope>
    <source>
        <strain evidence="2">SN15 / ATCC MYA-4574 / FGSC 10173)</strain>
    </source>
</reference>
<organism evidence="1 2">
    <name type="scientific">Phaeosphaeria nodorum (strain SN15 / ATCC MYA-4574 / FGSC 10173)</name>
    <name type="common">Glume blotch fungus</name>
    <name type="synonym">Parastagonospora nodorum</name>
    <dbReference type="NCBI Taxonomy" id="321614"/>
    <lineage>
        <taxon>Eukaryota</taxon>
        <taxon>Fungi</taxon>
        <taxon>Dikarya</taxon>
        <taxon>Ascomycota</taxon>
        <taxon>Pezizomycotina</taxon>
        <taxon>Dothideomycetes</taxon>
        <taxon>Pleosporomycetidae</taxon>
        <taxon>Pleosporales</taxon>
        <taxon>Pleosporineae</taxon>
        <taxon>Phaeosphaeriaceae</taxon>
        <taxon>Parastagonospora</taxon>
    </lineage>
</organism>